<dbReference type="HOGENOM" id="CLU_086912_0_0_12"/>
<dbReference type="EMBL" id="CP004154">
    <property type="protein sequence ID" value="AHH04059.1"/>
    <property type="molecule type" value="Genomic_DNA"/>
</dbReference>
<dbReference type="InterPro" id="IPR056668">
    <property type="entry name" value="BB0158-like"/>
</dbReference>
<dbReference type="AlphaFoldDB" id="W5SAC6"/>
<reference evidence="2" key="1">
    <citation type="submission" date="2013-02" db="EMBL/GenBank/DDBJ databases">
        <title>Comparative genomics of Borrelia species.</title>
        <authorList>
            <person name="Schwan T.G."/>
            <person name="Raffel S.J."/>
            <person name="Porcella S.F."/>
        </authorList>
    </citation>
    <scope>NUCLEOTIDE SEQUENCE</scope>
    <source>
        <strain evidence="2">YOR</strain>
        <plasmid evidence="2">unnamed</plasmid>
    </source>
</reference>
<proteinExistence type="predicted"/>
<protein>
    <submittedName>
        <fullName evidence="2">Antigen S2 protein</fullName>
    </submittedName>
</protein>
<sequence>MEQFMDKFKEKYFMDMKILLLVPTAIFCMQCNNKGAQNLNYNQDESKRRTIKRNNYLSKFNHTKPKGFESPSNTLKQNTQEPYVMLEGTKKISLIITTKYATWIKNKAISIKGLDGKIMSTLENKLKYSYSISPVKLNGYFNTKIMPIVLFETTKNGGEDLEVISFNLTDTPHLDFNTRRYPGIEGIYKPATTEPSGESGYFHANPFWIPYNNKEVIPALTQAQYIKAKIKVKYKASNTIKEYHILLDTSYLVKLIQDILNRHPDITKTAPNFKL</sequence>
<name>W5SAC6_9SPIR</name>
<geneLocation type="plasmid" evidence="2">
    <name>unnamed</name>
</geneLocation>
<accession>W5SAC6</accession>
<organism evidence="2">
    <name type="scientific">Borrelia nietonii YOR</name>
    <dbReference type="NCBI Taxonomy" id="1293576"/>
    <lineage>
        <taxon>Bacteria</taxon>
        <taxon>Pseudomonadati</taxon>
        <taxon>Spirochaetota</taxon>
        <taxon>Spirochaetia</taxon>
        <taxon>Spirochaetales</taxon>
        <taxon>Borreliaceae</taxon>
        <taxon>Borrelia</taxon>
        <taxon>Borrelia nietonii</taxon>
    </lineage>
</organism>
<evidence type="ECO:0000313" key="2">
    <source>
        <dbReference type="EMBL" id="AHH04059.1"/>
    </source>
</evidence>
<gene>
    <name evidence="2" type="ORF">BHY_1108</name>
</gene>
<evidence type="ECO:0000259" key="1">
    <source>
        <dbReference type="Pfam" id="PF24960"/>
    </source>
</evidence>
<keyword evidence="2" id="KW-0614">Plasmid</keyword>
<dbReference type="Pfam" id="PF24960">
    <property type="entry name" value="BB0158"/>
    <property type="match status" value="1"/>
</dbReference>
<feature type="domain" description="Outer surface lipoprotein BB0158" evidence="1">
    <location>
        <begin position="88"/>
        <end position="264"/>
    </location>
</feature>